<evidence type="ECO:0000256" key="1">
    <source>
        <dbReference type="SAM" id="Phobius"/>
    </source>
</evidence>
<protein>
    <submittedName>
        <fullName evidence="2">Uncharacterized protein</fullName>
    </submittedName>
</protein>
<keyword evidence="1" id="KW-0472">Membrane</keyword>
<dbReference type="AlphaFoldDB" id="A0ABD3GEM6"/>
<accession>A0ABD3GEM6</accession>
<evidence type="ECO:0000313" key="2">
    <source>
        <dbReference type="EMBL" id="KAL3676535.1"/>
    </source>
</evidence>
<evidence type="ECO:0000313" key="3">
    <source>
        <dbReference type="Proteomes" id="UP001633002"/>
    </source>
</evidence>
<keyword evidence="1" id="KW-1133">Transmembrane helix</keyword>
<dbReference type="PANTHER" id="PTHR36399:SF1">
    <property type="entry name" value="PHOTOSYNTHETIC NDH SUBUNIT OF SUBCOMPLEX B 5, CHLOROPLASTIC"/>
    <property type="match status" value="1"/>
</dbReference>
<dbReference type="EMBL" id="JBJQOH010000008">
    <property type="protein sequence ID" value="KAL3676535.1"/>
    <property type="molecule type" value="Genomic_DNA"/>
</dbReference>
<gene>
    <name evidence="2" type="ORF">R1sor_026483</name>
</gene>
<proteinExistence type="predicted"/>
<dbReference type="Proteomes" id="UP001633002">
    <property type="component" value="Unassembled WGS sequence"/>
</dbReference>
<organism evidence="2 3">
    <name type="scientific">Riccia sorocarpa</name>
    <dbReference type="NCBI Taxonomy" id="122646"/>
    <lineage>
        <taxon>Eukaryota</taxon>
        <taxon>Viridiplantae</taxon>
        <taxon>Streptophyta</taxon>
        <taxon>Embryophyta</taxon>
        <taxon>Marchantiophyta</taxon>
        <taxon>Marchantiopsida</taxon>
        <taxon>Marchantiidae</taxon>
        <taxon>Marchantiales</taxon>
        <taxon>Ricciaceae</taxon>
        <taxon>Riccia</taxon>
    </lineage>
</organism>
<dbReference type="PANTHER" id="PTHR36399">
    <property type="entry name" value="PHOTOSYNTHETIC NDH SUBUNIT OF SUBCOMPLEX B 5, CHLOROPLASTIC"/>
    <property type="match status" value="1"/>
</dbReference>
<keyword evidence="3" id="KW-1185">Reference proteome</keyword>
<keyword evidence="1" id="KW-0812">Transmembrane</keyword>
<feature type="transmembrane region" description="Helical" evidence="1">
    <location>
        <begin position="132"/>
        <end position="162"/>
    </location>
</feature>
<reference evidence="2 3" key="1">
    <citation type="submission" date="2024-09" db="EMBL/GenBank/DDBJ databases">
        <title>Chromosome-scale assembly of Riccia sorocarpa.</title>
        <authorList>
            <person name="Paukszto L."/>
        </authorList>
    </citation>
    <scope>NUCLEOTIDE SEQUENCE [LARGE SCALE GENOMIC DNA]</scope>
    <source>
        <strain evidence="2">LP-2024</strain>
        <tissue evidence="2">Aerial parts of the thallus</tissue>
    </source>
</reference>
<dbReference type="InterPro" id="IPR034569">
    <property type="entry name" value="PNSB5"/>
</dbReference>
<name>A0ABD3GEM6_9MARC</name>
<comment type="caution">
    <text evidence="2">The sequence shown here is derived from an EMBL/GenBank/DDBJ whole genome shotgun (WGS) entry which is preliminary data.</text>
</comment>
<sequence length="194" mass="21480">MAQALLLPMQRCAVMASMASMPFCAFQQRLVTPSSPLSLSWGTPAVRLSSFQLNAAPGSVLGVEPDLREDEYDIYMTAGEDTEDEFQYGKADGHHTYHEGDHDVGFLEGFQLQIEESGGPATDPLQNVISWLYLPAVFSAMAFGVQVEYIIGGCVLFLFAFIGREMAKPDQPWNFEPEVCRQDRTMKAKKSTVV</sequence>